<keyword evidence="1" id="KW-1133">Transmembrane helix</keyword>
<comment type="caution">
    <text evidence="2">The sequence shown here is derived from an EMBL/GenBank/DDBJ whole genome shotgun (WGS) entry which is preliminary data.</text>
</comment>
<keyword evidence="3" id="KW-1185">Reference proteome</keyword>
<evidence type="ECO:0000313" key="3">
    <source>
        <dbReference type="Proteomes" id="UP001523262"/>
    </source>
</evidence>
<keyword evidence="1" id="KW-0812">Transmembrane</keyword>
<protein>
    <submittedName>
        <fullName evidence="2">DUF2269 domain-containing protein</fullName>
    </submittedName>
</protein>
<feature type="transmembrane region" description="Helical" evidence="1">
    <location>
        <begin position="56"/>
        <end position="73"/>
    </location>
</feature>
<evidence type="ECO:0000256" key="1">
    <source>
        <dbReference type="SAM" id="Phobius"/>
    </source>
</evidence>
<dbReference type="InterPro" id="IPR018729">
    <property type="entry name" value="DUF2269_transmembrane"/>
</dbReference>
<dbReference type="Pfam" id="PF10027">
    <property type="entry name" value="DUF2269"/>
    <property type="match status" value="1"/>
</dbReference>
<sequence>MFYRILLYLHILSVIMSIGPFFALIPMAKKLRRAEGEVQKVYLDSFRFAVRLTKHAGHVLVVSGILLVVLGWWPWSTSWIVITIVIMMSSLFFLARAFSPILKKFMEVGNDREQLVKKLSWTTVAYILLLLLMLWFMVTKPALW</sequence>
<reference evidence="2 3" key="1">
    <citation type="submission" date="2022-06" db="EMBL/GenBank/DDBJ databases">
        <authorList>
            <person name="Jeon C.O."/>
        </authorList>
    </citation>
    <scope>NUCLEOTIDE SEQUENCE [LARGE SCALE GENOMIC DNA]</scope>
    <source>
        <strain evidence="2 3">KCTC 13943</strain>
    </source>
</reference>
<feature type="transmembrane region" description="Helical" evidence="1">
    <location>
        <begin position="119"/>
        <end position="138"/>
    </location>
</feature>
<feature type="transmembrane region" description="Helical" evidence="1">
    <location>
        <begin position="79"/>
        <end position="98"/>
    </location>
</feature>
<keyword evidence="1" id="KW-0472">Membrane</keyword>
<accession>A0ABT0WH66</accession>
<proteinExistence type="predicted"/>
<name>A0ABT0WH66_9BACI</name>
<dbReference type="Proteomes" id="UP001523262">
    <property type="component" value="Unassembled WGS sequence"/>
</dbReference>
<evidence type="ECO:0000313" key="2">
    <source>
        <dbReference type="EMBL" id="MCM2535667.1"/>
    </source>
</evidence>
<feature type="transmembrane region" description="Helical" evidence="1">
    <location>
        <begin position="6"/>
        <end position="25"/>
    </location>
</feature>
<dbReference type="EMBL" id="JAMQCR010000003">
    <property type="protein sequence ID" value="MCM2535667.1"/>
    <property type="molecule type" value="Genomic_DNA"/>
</dbReference>
<organism evidence="2 3">
    <name type="scientific">Neobacillus pocheonensis</name>
    <dbReference type="NCBI Taxonomy" id="363869"/>
    <lineage>
        <taxon>Bacteria</taxon>
        <taxon>Bacillati</taxon>
        <taxon>Bacillota</taxon>
        <taxon>Bacilli</taxon>
        <taxon>Bacillales</taxon>
        <taxon>Bacillaceae</taxon>
        <taxon>Neobacillus</taxon>
    </lineage>
</organism>
<gene>
    <name evidence="2" type="ORF">NDK43_29500</name>
</gene>